<reference evidence="1" key="1">
    <citation type="submission" date="2014-11" db="EMBL/GenBank/DDBJ databases">
        <authorList>
            <person name="Amaro Gonzalez C."/>
        </authorList>
    </citation>
    <scope>NUCLEOTIDE SEQUENCE</scope>
</reference>
<proteinExistence type="predicted"/>
<name>A0A0E9T8I3_ANGAN</name>
<reference evidence="1" key="2">
    <citation type="journal article" date="2015" name="Fish Shellfish Immunol.">
        <title>Early steps in the European eel (Anguilla anguilla)-Vibrio vulnificus interaction in the gills: Role of the RtxA13 toxin.</title>
        <authorList>
            <person name="Callol A."/>
            <person name="Pajuelo D."/>
            <person name="Ebbesson L."/>
            <person name="Teles M."/>
            <person name="MacKenzie S."/>
            <person name="Amaro C."/>
        </authorList>
    </citation>
    <scope>NUCLEOTIDE SEQUENCE</scope>
</reference>
<evidence type="ECO:0000313" key="1">
    <source>
        <dbReference type="EMBL" id="JAH49931.1"/>
    </source>
</evidence>
<dbReference type="EMBL" id="GBXM01058646">
    <property type="protein sequence ID" value="JAH49931.1"/>
    <property type="molecule type" value="Transcribed_RNA"/>
</dbReference>
<dbReference type="AlphaFoldDB" id="A0A0E9T8I3"/>
<organism evidence="1">
    <name type="scientific">Anguilla anguilla</name>
    <name type="common">European freshwater eel</name>
    <name type="synonym">Muraena anguilla</name>
    <dbReference type="NCBI Taxonomy" id="7936"/>
    <lineage>
        <taxon>Eukaryota</taxon>
        <taxon>Metazoa</taxon>
        <taxon>Chordata</taxon>
        <taxon>Craniata</taxon>
        <taxon>Vertebrata</taxon>
        <taxon>Euteleostomi</taxon>
        <taxon>Actinopterygii</taxon>
        <taxon>Neopterygii</taxon>
        <taxon>Teleostei</taxon>
        <taxon>Anguilliformes</taxon>
        <taxon>Anguillidae</taxon>
        <taxon>Anguilla</taxon>
    </lineage>
</organism>
<protein>
    <submittedName>
        <fullName evidence="1">Uncharacterized protein</fullName>
    </submittedName>
</protein>
<accession>A0A0E9T8I3</accession>
<sequence>MNMLNLAILVFFTKKADLTVILQMGVQVFLLQNIFNLSCQIK</sequence>